<dbReference type="PROSITE" id="PS50850">
    <property type="entry name" value="MFS"/>
    <property type="match status" value="1"/>
</dbReference>
<dbReference type="SUPFAM" id="SSF103473">
    <property type="entry name" value="MFS general substrate transporter"/>
    <property type="match status" value="1"/>
</dbReference>
<dbReference type="PANTHER" id="PTHR23531">
    <property type="entry name" value="QUINOLENE RESISTANCE PROTEIN NORA"/>
    <property type="match status" value="1"/>
</dbReference>
<dbReference type="RefSeq" id="WP_189630346.1">
    <property type="nucleotide sequence ID" value="NZ_BNAG01000003.1"/>
</dbReference>
<accession>A0ABQ3IB66</accession>
<evidence type="ECO:0000313" key="6">
    <source>
        <dbReference type="EMBL" id="GHE66580.1"/>
    </source>
</evidence>
<dbReference type="InterPro" id="IPR052714">
    <property type="entry name" value="MFS_Exporter"/>
</dbReference>
<evidence type="ECO:0000259" key="5">
    <source>
        <dbReference type="PROSITE" id="PS50850"/>
    </source>
</evidence>
<dbReference type="PANTHER" id="PTHR23531:SF1">
    <property type="entry name" value="QUINOLENE RESISTANCE PROTEIN NORA"/>
    <property type="match status" value="1"/>
</dbReference>
<comment type="caution">
    <text evidence="6">The sequence shown here is derived from an EMBL/GenBank/DDBJ whole genome shotgun (WGS) entry which is preliminary data.</text>
</comment>
<feature type="transmembrane region" description="Helical" evidence="4">
    <location>
        <begin position="246"/>
        <end position="263"/>
    </location>
</feature>
<reference evidence="7" key="1">
    <citation type="journal article" date="2019" name="Int. J. Syst. Evol. Microbiol.">
        <title>The Global Catalogue of Microorganisms (GCM) 10K type strain sequencing project: providing services to taxonomists for standard genome sequencing and annotation.</title>
        <authorList>
            <consortium name="The Broad Institute Genomics Platform"/>
            <consortium name="The Broad Institute Genome Sequencing Center for Infectious Disease"/>
            <person name="Wu L."/>
            <person name="Ma J."/>
        </authorList>
    </citation>
    <scope>NUCLEOTIDE SEQUENCE [LARGE SCALE GENOMIC DNA]</scope>
    <source>
        <strain evidence="7">CGMCC 1.15111</strain>
    </source>
</reference>
<feature type="transmembrane region" description="Helical" evidence="4">
    <location>
        <begin position="36"/>
        <end position="59"/>
    </location>
</feature>
<evidence type="ECO:0000256" key="3">
    <source>
        <dbReference type="ARBA" id="ARBA00023136"/>
    </source>
</evidence>
<feature type="transmembrane region" description="Helical" evidence="4">
    <location>
        <begin position="71"/>
        <end position="91"/>
    </location>
</feature>
<dbReference type="Gene3D" id="1.20.1250.20">
    <property type="entry name" value="MFS general substrate transporter like domains"/>
    <property type="match status" value="2"/>
</dbReference>
<evidence type="ECO:0000313" key="7">
    <source>
        <dbReference type="Proteomes" id="UP000658258"/>
    </source>
</evidence>
<feature type="transmembrane region" description="Helical" evidence="4">
    <location>
        <begin position="215"/>
        <end position="240"/>
    </location>
</feature>
<gene>
    <name evidence="6" type="ORF">GCM10011340_22400</name>
</gene>
<dbReference type="Pfam" id="PF07690">
    <property type="entry name" value="MFS_1"/>
    <property type="match status" value="1"/>
</dbReference>
<keyword evidence="3 4" id="KW-0472">Membrane</keyword>
<sequence length="399" mass="43447">MTEQNSIFSLQFILLCLSSFLFFSSFNMIVPDLYDYLTTLGGGELKGLVIALFTVTAGLSRPFSGKLSDTVGRIPVMIFGAAVCFVVGFLYPLLSSVWAFMLLRFLHGFSTGFKPTGTSAYIADIVPNHRRGEAMGYSGLFGSLGMAAGPSYGPKITAWFGLDTMFYTSSVLAILSVLILVGMKETLPEKQPFRLALLRIKKTDVFEPRVINPSILFLLTSFSFGAALTLMPDLAISVGFDQESKGIFFRYFVFSSLLIRILAGKISDKKGRVYVLKWATIAIALADIMVAFTHTKPMLLASSIAFGIAVGLNTPTIYAWTIDLSHDKARGRGIATMYIALEIGIGLGAFAAGLIYGNVIENLREAFLACAILSLLGFLFLNFGLSWGEKLFNNPSDEV</sequence>
<dbReference type="CDD" id="cd17489">
    <property type="entry name" value="MFS_YfcJ_like"/>
    <property type="match status" value="1"/>
</dbReference>
<feature type="transmembrane region" description="Helical" evidence="4">
    <location>
        <begin position="299"/>
        <end position="322"/>
    </location>
</feature>
<keyword evidence="2 4" id="KW-1133">Transmembrane helix</keyword>
<organism evidence="6 7">
    <name type="scientific">Roseivirga thermotolerans</name>
    <dbReference type="NCBI Taxonomy" id="1758176"/>
    <lineage>
        <taxon>Bacteria</taxon>
        <taxon>Pseudomonadati</taxon>
        <taxon>Bacteroidota</taxon>
        <taxon>Cytophagia</taxon>
        <taxon>Cytophagales</taxon>
        <taxon>Roseivirgaceae</taxon>
        <taxon>Roseivirga</taxon>
    </lineage>
</organism>
<name>A0ABQ3IB66_9BACT</name>
<dbReference type="Proteomes" id="UP000658258">
    <property type="component" value="Unassembled WGS sequence"/>
</dbReference>
<evidence type="ECO:0000256" key="1">
    <source>
        <dbReference type="ARBA" id="ARBA00022692"/>
    </source>
</evidence>
<evidence type="ECO:0000256" key="4">
    <source>
        <dbReference type="SAM" id="Phobius"/>
    </source>
</evidence>
<feature type="transmembrane region" description="Helical" evidence="4">
    <location>
        <begin position="334"/>
        <end position="360"/>
    </location>
</feature>
<feature type="transmembrane region" description="Helical" evidence="4">
    <location>
        <begin position="275"/>
        <end position="293"/>
    </location>
</feature>
<feature type="domain" description="Major facilitator superfamily (MFS) profile" evidence="5">
    <location>
        <begin position="11"/>
        <end position="389"/>
    </location>
</feature>
<protein>
    <submittedName>
        <fullName evidence="6">MFS transporter</fullName>
    </submittedName>
</protein>
<feature type="transmembrane region" description="Helical" evidence="4">
    <location>
        <begin position="366"/>
        <end position="385"/>
    </location>
</feature>
<evidence type="ECO:0000256" key="2">
    <source>
        <dbReference type="ARBA" id="ARBA00022989"/>
    </source>
</evidence>
<keyword evidence="7" id="KW-1185">Reference proteome</keyword>
<dbReference type="InterPro" id="IPR036259">
    <property type="entry name" value="MFS_trans_sf"/>
</dbReference>
<feature type="transmembrane region" description="Helical" evidence="4">
    <location>
        <begin position="165"/>
        <end position="183"/>
    </location>
</feature>
<dbReference type="EMBL" id="BNAG01000003">
    <property type="protein sequence ID" value="GHE66580.1"/>
    <property type="molecule type" value="Genomic_DNA"/>
</dbReference>
<feature type="transmembrane region" description="Helical" evidence="4">
    <location>
        <begin position="12"/>
        <end position="30"/>
    </location>
</feature>
<keyword evidence="1 4" id="KW-0812">Transmembrane</keyword>
<dbReference type="InterPro" id="IPR020846">
    <property type="entry name" value="MFS_dom"/>
</dbReference>
<dbReference type="InterPro" id="IPR011701">
    <property type="entry name" value="MFS"/>
</dbReference>
<proteinExistence type="predicted"/>